<protein>
    <submittedName>
        <fullName evidence="1">Uncharacterized protein</fullName>
    </submittedName>
</protein>
<proteinExistence type="predicted"/>
<reference evidence="1" key="1">
    <citation type="submission" date="2014-09" db="EMBL/GenBank/DDBJ databases">
        <authorList>
            <person name="Magalhaes I.L.F."/>
            <person name="Oliveira U."/>
            <person name="Santos F.R."/>
            <person name="Vidigal T.H.D.A."/>
            <person name="Brescovit A.D."/>
            <person name="Santos A.J."/>
        </authorList>
    </citation>
    <scope>NUCLEOTIDE SEQUENCE</scope>
    <source>
        <tissue evidence="1">Shoot tissue taken approximately 20 cm above the soil surface</tissue>
    </source>
</reference>
<dbReference type="EMBL" id="GBRH01196845">
    <property type="protein sequence ID" value="JAE01051.1"/>
    <property type="molecule type" value="Transcribed_RNA"/>
</dbReference>
<reference evidence="1" key="2">
    <citation type="journal article" date="2015" name="Data Brief">
        <title>Shoot transcriptome of the giant reed, Arundo donax.</title>
        <authorList>
            <person name="Barrero R.A."/>
            <person name="Guerrero F.D."/>
            <person name="Moolhuijzen P."/>
            <person name="Goolsby J.A."/>
            <person name="Tidwell J."/>
            <person name="Bellgard S.E."/>
            <person name="Bellgard M.I."/>
        </authorList>
    </citation>
    <scope>NUCLEOTIDE SEQUENCE</scope>
    <source>
        <tissue evidence="1">Shoot tissue taken approximately 20 cm above the soil surface</tissue>
    </source>
</reference>
<sequence>MIFTLLSIVSVNFVFFKILSASQLYSPASISTLAIGSSSVPLLLP</sequence>
<name>A0A0A9ET47_ARUDO</name>
<dbReference type="AlphaFoldDB" id="A0A0A9ET47"/>
<organism evidence="1">
    <name type="scientific">Arundo donax</name>
    <name type="common">Giant reed</name>
    <name type="synonym">Donax arundinaceus</name>
    <dbReference type="NCBI Taxonomy" id="35708"/>
    <lineage>
        <taxon>Eukaryota</taxon>
        <taxon>Viridiplantae</taxon>
        <taxon>Streptophyta</taxon>
        <taxon>Embryophyta</taxon>
        <taxon>Tracheophyta</taxon>
        <taxon>Spermatophyta</taxon>
        <taxon>Magnoliopsida</taxon>
        <taxon>Liliopsida</taxon>
        <taxon>Poales</taxon>
        <taxon>Poaceae</taxon>
        <taxon>PACMAD clade</taxon>
        <taxon>Arundinoideae</taxon>
        <taxon>Arundineae</taxon>
        <taxon>Arundo</taxon>
    </lineage>
</organism>
<accession>A0A0A9ET47</accession>
<evidence type="ECO:0000313" key="1">
    <source>
        <dbReference type="EMBL" id="JAE01051.1"/>
    </source>
</evidence>